<dbReference type="PROSITE" id="PS51873">
    <property type="entry name" value="TRIAD"/>
    <property type="match status" value="1"/>
</dbReference>
<dbReference type="SUPFAM" id="SSF57850">
    <property type="entry name" value="RING/U-box"/>
    <property type="match status" value="3"/>
</dbReference>
<dbReference type="InterPro" id="IPR051628">
    <property type="entry name" value="LUBAC_E3_Ligases"/>
</dbReference>
<comment type="caution">
    <text evidence="10">The sequence shown here is derived from an EMBL/GenBank/DDBJ whole genome shotgun (WGS) entry which is preliminary data.</text>
</comment>
<dbReference type="Gene3D" id="1.20.120.1750">
    <property type="match status" value="1"/>
</dbReference>
<dbReference type="SMART" id="SM00647">
    <property type="entry name" value="IBR"/>
    <property type="match status" value="1"/>
</dbReference>
<evidence type="ECO:0000256" key="4">
    <source>
        <dbReference type="ARBA" id="ARBA00022737"/>
    </source>
</evidence>
<evidence type="ECO:0000256" key="2">
    <source>
        <dbReference type="ARBA" id="ARBA00022679"/>
    </source>
</evidence>
<evidence type="ECO:0000313" key="11">
    <source>
        <dbReference type="Proteomes" id="UP001271007"/>
    </source>
</evidence>
<evidence type="ECO:0000256" key="3">
    <source>
        <dbReference type="ARBA" id="ARBA00022723"/>
    </source>
</evidence>
<keyword evidence="7" id="KW-0862">Zinc</keyword>
<dbReference type="PANTHER" id="PTHR22770">
    <property type="entry name" value="UBIQUITIN CONJUGATING ENZYME 7 INTERACTING PROTEIN-RELATED"/>
    <property type="match status" value="1"/>
</dbReference>
<dbReference type="InterPro" id="IPR002867">
    <property type="entry name" value="IBR_dom"/>
</dbReference>
<feature type="compositionally biased region" description="Basic and acidic residues" evidence="8">
    <location>
        <begin position="612"/>
        <end position="634"/>
    </location>
</feature>
<dbReference type="Pfam" id="PF01485">
    <property type="entry name" value="IBR"/>
    <property type="match status" value="1"/>
</dbReference>
<accession>A0AAJ0DC78</accession>
<dbReference type="CDD" id="cd20335">
    <property type="entry name" value="BRcat_RBR"/>
    <property type="match status" value="1"/>
</dbReference>
<dbReference type="AlphaFoldDB" id="A0AAJ0DC78"/>
<keyword evidence="5" id="KW-0863">Zinc-finger</keyword>
<dbReference type="InterPro" id="IPR044066">
    <property type="entry name" value="TRIAD_supradom"/>
</dbReference>
<organism evidence="10 11">
    <name type="scientific">Extremus antarcticus</name>
    <dbReference type="NCBI Taxonomy" id="702011"/>
    <lineage>
        <taxon>Eukaryota</taxon>
        <taxon>Fungi</taxon>
        <taxon>Dikarya</taxon>
        <taxon>Ascomycota</taxon>
        <taxon>Pezizomycotina</taxon>
        <taxon>Dothideomycetes</taxon>
        <taxon>Dothideomycetidae</taxon>
        <taxon>Mycosphaerellales</taxon>
        <taxon>Extremaceae</taxon>
        <taxon>Extremus</taxon>
    </lineage>
</organism>
<dbReference type="GO" id="GO:0016740">
    <property type="term" value="F:transferase activity"/>
    <property type="evidence" value="ECO:0007669"/>
    <property type="project" value="UniProtKB-KW"/>
</dbReference>
<proteinExistence type="predicted"/>
<dbReference type="Gene3D" id="3.30.40.10">
    <property type="entry name" value="Zinc/RING finger domain, C3HC4 (zinc finger)"/>
    <property type="match status" value="1"/>
</dbReference>
<feature type="compositionally biased region" description="Basic and acidic residues" evidence="8">
    <location>
        <begin position="591"/>
        <end position="605"/>
    </location>
</feature>
<dbReference type="InterPro" id="IPR013083">
    <property type="entry name" value="Znf_RING/FYVE/PHD"/>
</dbReference>
<feature type="region of interest" description="Disordered" evidence="8">
    <location>
        <begin position="1"/>
        <end position="75"/>
    </location>
</feature>
<name>A0AAJ0DC78_9PEZI</name>
<evidence type="ECO:0000256" key="6">
    <source>
        <dbReference type="ARBA" id="ARBA00022786"/>
    </source>
</evidence>
<feature type="domain" description="RING-type" evidence="9">
    <location>
        <begin position="275"/>
        <end position="677"/>
    </location>
</feature>
<keyword evidence="6" id="KW-0833">Ubl conjugation pathway</keyword>
<evidence type="ECO:0000256" key="8">
    <source>
        <dbReference type="SAM" id="MobiDB-lite"/>
    </source>
</evidence>
<keyword evidence="2" id="KW-0808">Transferase</keyword>
<evidence type="ECO:0000256" key="7">
    <source>
        <dbReference type="ARBA" id="ARBA00022833"/>
    </source>
</evidence>
<reference evidence="10" key="1">
    <citation type="submission" date="2023-04" db="EMBL/GenBank/DDBJ databases">
        <title>Black Yeasts Isolated from many extreme environments.</title>
        <authorList>
            <person name="Coleine C."/>
            <person name="Stajich J.E."/>
            <person name="Selbmann L."/>
        </authorList>
    </citation>
    <scope>NUCLEOTIDE SEQUENCE</scope>
    <source>
        <strain evidence="10">CCFEE 5312</strain>
    </source>
</reference>
<feature type="region of interest" description="Disordered" evidence="8">
    <location>
        <begin position="591"/>
        <end position="634"/>
    </location>
</feature>
<keyword evidence="11" id="KW-1185">Reference proteome</keyword>
<evidence type="ECO:0000256" key="1">
    <source>
        <dbReference type="ARBA" id="ARBA00004906"/>
    </source>
</evidence>
<protein>
    <recommendedName>
        <fullName evidence="9">RING-type domain-containing protein</fullName>
    </recommendedName>
</protein>
<dbReference type="EMBL" id="JAWDJX010000028">
    <property type="protein sequence ID" value="KAK3051101.1"/>
    <property type="molecule type" value="Genomic_DNA"/>
</dbReference>
<keyword evidence="4" id="KW-0677">Repeat</keyword>
<keyword evidence="3" id="KW-0479">Metal-binding</keyword>
<feature type="compositionally biased region" description="Polar residues" evidence="8">
    <location>
        <begin position="42"/>
        <end position="59"/>
    </location>
</feature>
<evidence type="ECO:0000259" key="9">
    <source>
        <dbReference type="PROSITE" id="PS51873"/>
    </source>
</evidence>
<dbReference type="GO" id="GO:0008270">
    <property type="term" value="F:zinc ion binding"/>
    <property type="evidence" value="ECO:0007669"/>
    <property type="project" value="UniProtKB-KW"/>
</dbReference>
<comment type="pathway">
    <text evidence="1">Protein modification; protein ubiquitination.</text>
</comment>
<gene>
    <name evidence="10" type="ORF">LTR09_007851</name>
</gene>
<dbReference type="Pfam" id="PF22191">
    <property type="entry name" value="IBR_1"/>
    <property type="match status" value="1"/>
</dbReference>
<sequence length="680" mass="77528">MEASSPFAKKLQRFPDRHQVRTWSPPDPPPEYLSSLPRDDLPSNNPYRVHVTSISSRPTASKKRQASKEPLSFRRSIQYNDDSDISPMEDDWFYNYLDAPQQHESREGQWPLSDYVDMRDMPFEISRKDSVICDPLFAVEQGGPVSEVAFLGYVGAPGRLLQESYRGTHSKTRQGWACTRCGQILPKRNVYPGVLVCQICATNDLLSRPWTDDEGKLLSPSRREQTEGDALTCAAATAACRRRRKQPPQWLHTGSQDDLSRASSLAHLETAGVTATRTCVSCADELPSESFVSDHLTSGCIHENAACRSCVQQWIETQHINQGWDRIKCIECPEYMAYSDILRHATNELFDRYDQLVTRAALSNEPGFVWCRNPRCGSGQIHEGGEDMPLFQCSTCRVRHCVACNEPWHEDETCSAFASRMNGESSPDGAQAEHDGNDVVSGWARYFEPTREPQAINAHRPATGRSSLEDEDTAEYALALHLSLREHDERTDESSNRPASRYIRGFDMFVGTETGLLQSQRSVKFKGFMKKWLLKDLAPTRNPKPATTPQSEQAYQYQWNASVFDTSTNQSEDGDAQTKQDALAAKFLHREFEREDKQRSQKEQQRMNTQRITRERQEAAEEERKAYQRRKADERKGEETMTCSQCKYEFCYLCLADYEGIRQRGNHAHKSTCTLYRSPT</sequence>
<evidence type="ECO:0000256" key="5">
    <source>
        <dbReference type="ARBA" id="ARBA00022771"/>
    </source>
</evidence>
<dbReference type="Proteomes" id="UP001271007">
    <property type="component" value="Unassembled WGS sequence"/>
</dbReference>
<evidence type="ECO:0000313" key="10">
    <source>
        <dbReference type="EMBL" id="KAK3051101.1"/>
    </source>
</evidence>